<evidence type="ECO:0000313" key="2">
    <source>
        <dbReference type="EMBL" id="MFC0865969.1"/>
    </source>
</evidence>
<dbReference type="SUPFAM" id="SSF49472">
    <property type="entry name" value="Transthyretin (synonym: prealbumin)"/>
    <property type="match status" value="1"/>
</dbReference>
<dbReference type="InterPro" id="IPR023416">
    <property type="entry name" value="Transthyretin/HIU_hydrolase_d"/>
</dbReference>
<dbReference type="PANTHER" id="PTHR10395:SF7">
    <property type="entry name" value="5-HYDROXYISOURATE HYDROLASE"/>
    <property type="match status" value="1"/>
</dbReference>
<dbReference type="GO" id="GO:0033971">
    <property type="term" value="F:hydroxyisourate hydrolase activity"/>
    <property type="evidence" value="ECO:0007669"/>
    <property type="project" value="UniProtKB-EC"/>
</dbReference>
<dbReference type="PANTHER" id="PTHR10395">
    <property type="entry name" value="URICASE AND TRANSTHYRETIN-RELATED"/>
    <property type="match status" value="1"/>
</dbReference>
<gene>
    <name evidence="2" type="ORF">ACFHYQ_27085</name>
</gene>
<protein>
    <submittedName>
        <fullName evidence="2">Hydroxyisourate hydrolase</fullName>
        <ecNumber evidence="2">3.5.2.17</ecNumber>
    </submittedName>
</protein>
<accession>A0ABV6UCV2</accession>
<sequence>MGIVVQAQDGVYGRSAAGVLARLEQAENGHWKGVAEAETDPEGRVRGWRGRKFDRGLYRLVLDSGRYFVGLGLSAAYPEIALQFRLQDETDSCQIHILISPCSYSAYFGALS</sequence>
<keyword evidence="2" id="KW-0378">Hydrolase</keyword>
<keyword evidence="3" id="KW-1185">Reference proteome</keyword>
<proteinExistence type="predicted"/>
<dbReference type="EC" id="3.5.2.17" evidence="2"/>
<organism evidence="2 3">
    <name type="scientific">Sphaerimonospora cavernae</name>
    <dbReference type="NCBI Taxonomy" id="1740611"/>
    <lineage>
        <taxon>Bacteria</taxon>
        <taxon>Bacillati</taxon>
        <taxon>Actinomycetota</taxon>
        <taxon>Actinomycetes</taxon>
        <taxon>Streptosporangiales</taxon>
        <taxon>Streptosporangiaceae</taxon>
        <taxon>Sphaerimonospora</taxon>
    </lineage>
</organism>
<feature type="domain" description="Transthyretin/hydroxyisourate hydrolase" evidence="1">
    <location>
        <begin position="9"/>
        <end position="109"/>
    </location>
</feature>
<dbReference type="Gene3D" id="2.60.40.180">
    <property type="entry name" value="Transthyretin/hydroxyisourate hydrolase domain"/>
    <property type="match status" value="1"/>
</dbReference>
<dbReference type="EMBL" id="JBHMQT010000059">
    <property type="protein sequence ID" value="MFC0865969.1"/>
    <property type="molecule type" value="Genomic_DNA"/>
</dbReference>
<name>A0ABV6UCV2_9ACTN</name>
<dbReference type="Proteomes" id="UP001589870">
    <property type="component" value="Unassembled WGS sequence"/>
</dbReference>
<evidence type="ECO:0000313" key="3">
    <source>
        <dbReference type="Proteomes" id="UP001589870"/>
    </source>
</evidence>
<evidence type="ECO:0000259" key="1">
    <source>
        <dbReference type="Pfam" id="PF00576"/>
    </source>
</evidence>
<reference evidence="2 3" key="1">
    <citation type="submission" date="2024-09" db="EMBL/GenBank/DDBJ databases">
        <authorList>
            <person name="Sun Q."/>
            <person name="Mori K."/>
        </authorList>
    </citation>
    <scope>NUCLEOTIDE SEQUENCE [LARGE SCALE GENOMIC DNA]</scope>
    <source>
        <strain evidence="2 3">TBRC 1851</strain>
    </source>
</reference>
<dbReference type="RefSeq" id="WP_394303970.1">
    <property type="nucleotide sequence ID" value="NZ_JBHMQT010000059.1"/>
</dbReference>
<dbReference type="Pfam" id="PF00576">
    <property type="entry name" value="Transthyretin"/>
    <property type="match status" value="1"/>
</dbReference>
<dbReference type="InterPro" id="IPR036817">
    <property type="entry name" value="Transthyretin/HIU_hydrolase_sf"/>
</dbReference>
<comment type="caution">
    <text evidence="2">The sequence shown here is derived from an EMBL/GenBank/DDBJ whole genome shotgun (WGS) entry which is preliminary data.</text>
</comment>